<dbReference type="InterPro" id="IPR016040">
    <property type="entry name" value="NAD(P)-bd_dom"/>
</dbReference>
<dbReference type="Gene3D" id="3.90.25.10">
    <property type="entry name" value="UDP-galactose 4-epimerase, domain 1"/>
    <property type="match status" value="1"/>
</dbReference>
<dbReference type="PANTHER" id="PTHR43162">
    <property type="match status" value="1"/>
</dbReference>
<gene>
    <name evidence="2" type="ORF">ACFOUW_00140</name>
</gene>
<name>A0ABV7Y351_9ACTN</name>
<organism evidence="2 3">
    <name type="scientific">Tenggerimyces flavus</name>
    <dbReference type="NCBI Taxonomy" id="1708749"/>
    <lineage>
        <taxon>Bacteria</taxon>
        <taxon>Bacillati</taxon>
        <taxon>Actinomycetota</taxon>
        <taxon>Actinomycetes</taxon>
        <taxon>Propionibacteriales</taxon>
        <taxon>Nocardioidaceae</taxon>
        <taxon>Tenggerimyces</taxon>
    </lineage>
</organism>
<dbReference type="Gene3D" id="3.40.50.720">
    <property type="entry name" value="NAD(P)-binding Rossmann-like Domain"/>
    <property type="match status" value="1"/>
</dbReference>
<dbReference type="RefSeq" id="WP_205122355.1">
    <property type="nucleotide sequence ID" value="NZ_JAFBCM010000001.1"/>
</dbReference>
<dbReference type="Proteomes" id="UP001595699">
    <property type="component" value="Unassembled WGS sequence"/>
</dbReference>
<protein>
    <submittedName>
        <fullName evidence="2">NAD(P)H-binding protein</fullName>
    </submittedName>
</protein>
<reference evidence="3" key="1">
    <citation type="journal article" date="2019" name="Int. J. Syst. Evol. Microbiol.">
        <title>The Global Catalogue of Microorganisms (GCM) 10K type strain sequencing project: providing services to taxonomists for standard genome sequencing and annotation.</title>
        <authorList>
            <consortium name="The Broad Institute Genomics Platform"/>
            <consortium name="The Broad Institute Genome Sequencing Center for Infectious Disease"/>
            <person name="Wu L."/>
            <person name="Ma J."/>
        </authorList>
    </citation>
    <scope>NUCLEOTIDE SEQUENCE [LARGE SCALE GENOMIC DNA]</scope>
    <source>
        <strain evidence="3">CGMCC 4.7241</strain>
    </source>
</reference>
<dbReference type="SUPFAM" id="SSF51735">
    <property type="entry name" value="NAD(P)-binding Rossmann-fold domains"/>
    <property type="match status" value="1"/>
</dbReference>
<dbReference type="InterPro" id="IPR036291">
    <property type="entry name" value="NAD(P)-bd_dom_sf"/>
</dbReference>
<dbReference type="PANTHER" id="PTHR43162:SF1">
    <property type="entry name" value="PRESTALK A DIFFERENTIATION PROTEIN A"/>
    <property type="match status" value="1"/>
</dbReference>
<dbReference type="Pfam" id="PF13460">
    <property type="entry name" value="NAD_binding_10"/>
    <property type="match status" value="1"/>
</dbReference>
<comment type="caution">
    <text evidence="2">The sequence shown here is derived from an EMBL/GenBank/DDBJ whole genome shotgun (WGS) entry which is preliminary data.</text>
</comment>
<keyword evidence="3" id="KW-1185">Reference proteome</keyword>
<evidence type="ECO:0000313" key="3">
    <source>
        <dbReference type="Proteomes" id="UP001595699"/>
    </source>
</evidence>
<dbReference type="InterPro" id="IPR051604">
    <property type="entry name" value="Ergot_Alk_Oxidoreductase"/>
</dbReference>
<proteinExistence type="predicted"/>
<sequence length="283" mass="30369">MTILVTGASGNIGRCVVRQLVGAGQRVRAMSRTQLAAGVEVRYGDFERPASWAHALDGVRRVYLFSAAPEGFIEAAVSAGVERFVTHSAAAAGFEEHDSETALGRHLNEERGFHRDLELAVEASGAEWTHVRPGLLAVNALGWAEQICAEGVVRGPYGAAGYPWVHEADVAEIAVAALVTDDQLGAAYTLTGPAKVSQAEQMRAIGAAIGRELRYDEVGPDEARAQWQREGLDEGTAEWLLALYADAVEGCGALPPTRTYEGLTGRSPRTFAQWARDHVRDFG</sequence>
<evidence type="ECO:0000313" key="2">
    <source>
        <dbReference type="EMBL" id="MFC3759232.1"/>
    </source>
</evidence>
<feature type="domain" description="NAD(P)-binding" evidence="1">
    <location>
        <begin position="7"/>
        <end position="178"/>
    </location>
</feature>
<accession>A0ABV7Y351</accession>
<dbReference type="EMBL" id="JBHRZH010000001">
    <property type="protein sequence ID" value="MFC3759232.1"/>
    <property type="molecule type" value="Genomic_DNA"/>
</dbReference>
<evidence type="ECO:0000259" key="1">
    <source>
        <dbReference type="Pfam" id="PF13460"/>
    </source>
</evidence>